<dbReference type="PANTHER" id="PTHR33991:SF1">
    <property type="entry name" value="DNA REPAIR PROTEIN RECO"/>
    <property type="match status" value="1"/>
</dbReference>
<keyword evidence="1 4" id="KW-0227">DNA damage</keyword>
<organism evidence="6 7">
    <name type="scientific">Parvicella tangerina</name>
    <dbReference type="NCBI Taxonomy" id="2829795"/>
    <lineage>
        <taxon>Bacteria</taxon>
        <taxon>Pseudomonadati</taxon>
        <taxon>Bacteroidota</taxon>
        <taxon>Flavobacteriia</taxon>
        <taxon>Flavobacteriales</taxon>
        <taxon>Parvicellaceae</taxon>
        <taxon>Parvicella</taxon>
    </lineage>
</organism>
<dbReference type="AlphaFoldDB" id="A0A916NJA4"/>
<dbReference type="SUPFAM" id="SSF57863">
    <property type="entry name" value="ArfGap/RecO-like zinc finger"/>
    <property type="match status" value="1"/>
</dbReference>
<keyword evidence="2 4" id="KW-0233">DNA recombination</keyword>
<dbReference type="InterPro" id="IPR003717">
    <property type="entry name" value="RecO"/>
</dbReference>
<gene>
    <name evidence="4 6" type="primary">recO</name>
    <name evidence="6" type="ORF">CRYO30217_02869</name>
</gene>
<evidence type="ECO:0000256" key="3">
    <source>
        <dbReference type="ARBA" id="ARBA00023204"/>
    </source>
</evidence>
<accession>A0A916NJA4</accession>
<comment type="function">
    <text evidence="4">Involved in DNA repair and RecF pathway recombination.</text>
</comment>
<keyword evidence="3 4" id="KW-0234">DNA repair</keyword>
<dbReference type="GO" id="GO:0006310">
    <property type="term" value="P:DNA recombination"/>
    <property type="evidence" value="ECO:0007669"/>
    <property type="project" value="UniProtKB-UniRule"/>
</dbReference>
<dbReference type="GO" id="GO:0043590">
    <property type="term" value="C:bacterial nucleoid"/>
    <property type="evidence" value="ECO:0007669"/>
    <property type="project" value="TreeGrafter"/>
</dbReference>
<dbReference type="InterPro" id="IPR037278">
    <property type="entry name" value="ARFGAP/RecO"/>
</dbReference>
<dbReference type="KEGG" id="ptan:CRYO30217_02869"/>
<dbReference type="PANTHER" id="PTHR33991">
    <property type="entry name" value="DNA REPAIR PROTEIN RECO"/>
    <property type="match status" value="1"/>
</dbReference>
<evidence type="ECO:0000313" key="7">
    <source>
        <dbReference type="Proteomes" id="UP000683507"/>
    </source>
</evidence>
<keyword evidence="7" id="KW-1185">Reference proteome</keyword>
<dbReference type="Gene3D" id="2.40.50.140">
    <property type="entry name" value="Nucleic acid-binding proteins"/>
    <property type="match status" value="1"/>
</dbReference>
<evidence type="ECO:0000259" key="5">
    <source>
        <dbReference type="Pfam" id="PF11967"/>
    </source>
</evidence>
<sequence>MRQTIHGIYLGHLNYSETSVIARFYTQEYGKRSFLLKGVKGKKSKTAGLLQALNELQVTCNFRPERELNTAFTIESNHTLHQVHNDFRKSTIAVFLAEILNKSIIEEEPNRPLYLFLTHRLTELNHETFDANFHLKFLLELSLFLGFYPRLSVHASDQVFNLEEGLFEHEQFHSPLSLDKETSQLLKSLIQDGKLPKVTNEDRARLLDGLVSYYEVQLHLKPNSFQAHQVLKTVFS</sequence>
<dbReference type="SUPFAM" id="SSF50249">
    <property type="entry name" value="Nucleic acid-binding proteins"/>
    <property type="match status" value="1"/>
</dbReference>
<dbReference type="Pfam" id="PF11967">
    <property type="entry name" value="RecO_N"/>
    <property type="match status" value="1"/>
</dbReference>
<dbReference type="InterPro" id="IPR022572">
    <property type="entry name" value="DNA_rep/recomb_RecO_N"/>
</dbReference>
<evidence type="ECO:0000256" key="1">
    <source>
        <dbReference type="ARBA" id="ARBA00022763"/>
    </source>
</evidence>
<dbReference type="GO" id="GO:0006302">
    <property type="term" value="P:double-strand break repair"/>
    <property type="evidence" value="ECO:0007669"/>
    <property type="project" value="TreeGrafter"/>
</dbReference>
<dbReference type="HAMAP" id="MF_00201">
    <property type="entry name" value="RecO"/>
    <property type="match status" value="1"/>
</dbReference>
<dbReference type="Proteomes" id="UP000683507">
    <property type="component" value="Chromosome"/>
</dbReference>
<dbReference type="Pfam" id="PF02565">
    <property type="entry name" value="RecO_C"/>
    <property type="match status" value="1"/>
</dbReference>
<evidence type="ECO:0000256" key="4">
    <source>
        <dbReference type="HAMAP-Rule" id="MF_00201"/>
    </source>
</evidence>
<evidence type="ECO:0000313" key="6">
    <source>
        <dbReference type="EMBL" id="CAG5085753.1"/>
    </source>
</evidence>
<name>A0A916NJA4_9FLAO</name>
<proteinExistence type="inferred from homology"/>
<feature type="domain" description="DNA replication/recombination mediator RecO N-terminal" evidence="5">
    <location>
        <begin position="1"/>
        <end position="70"/>
    </location>
</feature>
<dbReference type="EMBL" id="OU015584">
    <property type="protein sequence ID" value="CAG5085753.1"/>
    <property type="molecule type" value="Genomic_DNA"/>
</dbReference>
<dbReference type="RefSeq" id="WP_258543069.1">
    <property type="nucleotide sequence ID" value="NZ_OU015584.1"/>
</dbReference>
<protein>
    <recommendedName>
        <fullName evidence="4">DNA repair protein RecO</fullName>
    </recommendedName>
    <alternativeName>
        <fullName evidence="4">Recombination protein O</fullName>
    </alternativeName>
</protein>
<evidence type="ECO:0000256" key="2">
    <source>
        <dbReference type="ARBA" id="ARBA00023172"/>
    </source>
</evidence>
<reference evidence="6" key="1">
    <citation type="submission" date="2021-04" db="EMBL/GenBank/DDBJ databases">
        <authorList>
            <person name="Rodrigo-Torres L."/>
            <person name="Arahal R. D."/>
            <person name="Lucena T."/>
        </authorList>
    </citation>
    <scope>NUCLEOTIDE SEQUENCE</scope>
    <source>
        <strain evidence="6">AS29M-1</strain>
    </source>
</reference>
<dbReference type="InterPro" id="IPR012340">
    <property type="entry name" value="NA-bd_OB-fold"/>
</dbReference>
<comment type="similarity">
    <text evidence="4">Belongs to the RecO family.</text>
</comment>
<dbReference type="NCBIfam" id="TIGR00613">
    <property type="entry name" value="reco"/>
    <property type="match status" value="1"/>
</dbReference>